<accession>A0A9D1I4H2</accession>
<keyword evidence="3 6" id="KW-0812">Transmembrane</keyword>
<comment type="caution">
    <text evidence="7">The sequence shown here is derived from an EMBL/GenBank/DDBJ whole genome shotgun (WGS) entry which is preliminary data.</text>
</comment>
<feature type="transmembrane region" description="Helical" evidence="6">
    <location>
        <begin position="302"/>
        <end position="320"/>
    </location>
</feature>
<dbReference type="AlphaFoldDB" id="A0A9D1I4H2"/>
<proteinExistence type="predicted"/>
<feature type="transmembrane region" description="Helical" evidence="6">
    <location>
        <begin position="154"/>
        <end position="171"/>
    </location>
</feature>
<keyword evidence="5 6" id="KW-0472">Membrane</keyword>
<dbReference type="Pfam" id="PF03606">
    <property type="entry name" value="DcuC"/>
    <property type="match status" value="1"/>
</dbReference>
<evidence type="ECO:0000256" key="5">
    <source>
        <dbReference type="ARBA" id="ARBA00023136"/>
    </source>
</evidence>
<keyword evidence="2" id="KW-1003">Cell membrane</keyword>
<dbReference type="Proteomes" id="UP000824091">
    <property type="component" value="Unassembled WGS sequence"/>
</dbReference>
<dbReference type="PANTHER" id="PTHR43652">
    <property type="entry name" value="BASIC AMINO ACID ANTIPORTER YFCC-RELATED"/>
    <property type="match status" value="1"/>
</dbReference>
<dbReference type="InterPro" id="IPR018385">
    <property type="entry name" value="C4_dicarb_anaerob_car-like"/>
</dbReference>
<organism evidence="7 8">
    <name type="scientific">Candidatus Fimisoma avicola</name>
    <dbReference type="NCBI Taxonomy" id="2840826"/>
    <lineage>
        <taxon>Bacteria</taxon>
        <taxon>Bacillati</taxon>
        <taxon>Bacillota</taxon>
        <taxon>Clostridia</taxon>
        <taxon>Eubacteriales</taxon>
        <taxon>Candidatus Fimisoma</taxon>
    </lineage>
</organism>
<comment type="subcellular location">
    <subcellularLocation>
        <location evidence="1">Cell membrane</location>
        <topology evidence="1">Multi-pass membrane protein</topology>
    </subcellularLocation>
</comment>
<feature type="transmembrane region" description="Helical" evidence="6">
    <location>
        <begin position="372"/>
        <end position="392"/>
    </location>
</feature>
<keyword evidence="4 6" id="KW-1133">Transmembrane helix</keyword>
<dbReference type="EMBL" id="DVMO01000111">
    <property type="protein sequence ID" value="HIU28216.1"/>
    <property type="molecule type" value="Genomic_DNA"/>
</dbReference>
<dbReference type="GO" id="GO:0005886">
    <property type="term" value="C:plasma membrane"/>
    <property type="evidence" value="ECO:0007669"/>
    <property type="project" value="UniProtKB-SubCell"/>
</dbReference>
<feature type="transmembrane region" description="Helical" evidence="6">
    <location>
        <begin position="79"/>
        <end position="103"/>
    </location>
</feature>
<evidence type="ECO:0000313" key="7">
    <source>
        <dbReference type="EMBL" id="HIU28216.1"/>
    </source>
</evidence>
<evidence type="ECO:0000256" key="1">
    <source>
        <dbReference type="ARBA" id="ARBA00004651"/>
    </source>
</evidence>
<gene>
    <name evidence="7" type="ORF">IAD16_07555</name>
</gene>
<reference evidence="7" key="2">
    <citation type="journal article" date="2021" name="PeerJ">
        <title>Extensive microbial diversity within the chicken gut microbiome revealed by metagenomics and culture.</title>
        <authorList>
            <person name="Gilroy R."/>
            <person name="Ravi A."/>
            <person name="Getino M."/>
            <person name="Pursley I."/>
            <person name="Horton D.L."/>
            <person name="Alikhan N.F."/>
            <person name="Baker D."/>
            <person name="Gharbi K."/>
            <person name="Hall N."/>
            <person name="Watson M."/>
            <person name="Adriaenssens E.M."/>
            <person name="Foster-Nyarko E."/>
            <person name="Jarju S."/>
            <person name="Secka A."/>
            <person name="Antonio M."/>
            <person name="Oren A."/>
            <person name="Chaudhuri R.R."/>
            <person name="La Ragione R."/>
            <person name="Hildebrand F."/>
            <person name="Pallen M.J."/>
        </authorList>
    </citation>
    <scope>NUCLEOTIDE SEQUENCE</scope>
    <source>
        <strain evidence="7">11300</strain>
    </source>
</reference>
<feature type="transmembrane region" description="Helical" evidence="6">
    <location>
        <begin position="12"/>
        <end position="29"/>
    </location>
</feature>
<name>A0A9D1I4H2_9FIRM</name>
<protein>
    <submittedName>
        <fullName evidence="7">YfcC family protein</fullName>
    </submittedName>
</protein>
<feature type="transmembrane region" description="Helical" evidence="6">
    <location>
        <begin position="399"/>
        <end position="416"/>
    </location>
</feature>
<feature type="transmembrane region" description="Helical" evidence="6">
    <location>
        <begin position="276"/>
        <end position="296"/>
    </location>
</feature>
<reference evidence="7" key="1">
    <citation type="submission" date="2020-10" db="EMBL/GenBank/DDBJ databases">
        <authorList>
            <person name="Gilroy R."/>
        </authorList>
    </citation>
    <scope>NUCLEOTIDE SEQUENCE</scope>
    <source>
        <strain evidence="7">11300</strain>
    </source>
</reference>
<evidence type="ECO:0000256" key="4">
    <source>
        <dbReference type="ARBA" id="ARBA00022989"/>
    </source>
</evidence>
<evidence type="ECO:0000313" key="8">
    <source>
        <dbReference type="Proteomes" id="UP000824091"/>
    </source>
</evidence>
<dbReference type="PANTHER" id="PTHR43652:SF2">
    <property type="entry name" value="BASIC AMINO ACID ANTIPORTER YFCC-RELATED"/>
    <property type="match status" value="1"/>
</dbReference>
<sequence length="484" mass="50958">MKKKRLKLPDTAAFFMIMILIAAILTYIIPAGSFERIVDGTTGRTLVVDGTYSPIDGGGVSIGQVLSSLFRGMVGGVDIIAFIFVVGGCFGIINATGAFESGLSTLMRRLSGKEGLLIGTIMAALAVCGATFGMGEEALPFVTVMIAASQKMKMGRITGIAIIVVGIYSGYTAGPLNPFNTGIGQEIAELPIFSGMGLRAVLMAGTVAIGIHHVIVNGKKYRSDLTPLAENTAGQAEILPGTAELQTGGLSPEVSEKCDAAGEDAGADSLSAKQKIVLLIVLGTIIVMVICIMMFGWYFEEISALFVAMGLTAGMFYFRSLDETGKAFVKGAGEMTTAVIYFTFARAILVIMEDGQIMDTVVYALSVPLSQAGGVLATWGIFICEGIINFFIPSSSGQAAAVMPILTPLADIVGVTRQTAVLAYQCGGFLNLITPTQMVVLAACALGGVSFTDWFRYSWKLVLKWCLWAMVILAVATMTGYGPF</sequence>
<evidence type="ECO:0000256" key="3">
    <source>
        <dbReference type="ARBA" id="ARBA00022692"/>
    </source>
</evidence>
<evidence type="ECO:0000256" key="6">
    <source>
        <dbReference type="SAM" id="Phobius"/>
    </source>
</evidence>
<feature type="transmembrane region" description="Helical" evidence="6">
    <location>
        <begin position="428"/>
        <end position="449"/>
    </location>
</feature>
<feature type="transmembrane region" description="Helical" evidence="6">
    <location>
        <begin position="461"/>
        <end position="481"/>
    </location>
</feature>
<feature type="transmembrane region" description="Helical" evidence="6">
    <location>
        <begin position="332"/>
        <end position="352"/>
    </location>
</feature>
<evidence type="ECO:0000256" key="2">
    <source>
        <dbReference type="ARBA" id="ARBA00022475"/>
    </source>
</evidence>
<dbReference type="InterPro" id="IPR051679">
    <property type="entry name" value="DASS-Related_Transporters"/>
</dbReference>